<evidence type="ECO:0000313" key="1">
    <source>
        <dbReference type="EMBL" id="MPN47162.1"/>
    </source>
</evidence>
<proteinExistence type="predicted"/>
<gene>
    <name evidence="1" type="ORF">SDC9_194763</name>
</gene>
<protein>
    <submittedName>
        <fullName evidence="1">Uncharacterized protein</fullName>
    </submittedName>
</protein>
<sequence>MGGTIGLAKFSVKPHVLKELFVSFLLVINMNLGERAAGKAWAREVVVEG</sequence>
<dbReference type="AlphaFoldDB" id="A0A645I8M6"/>
<comment type="caution">
    <text evidence="1">The sequence shown here is derived from an EMBL/GenBank/DDBJ whole genome shotgun (WGS) entry which is preliminary data.</text>
</comment>
<organism evidence="1">
    <name type="scientific">bioreactor metagenome</name>
    <dbReference type="NCBI Taxonomy" id="1076179"/>
    <lineage>
        <taxon>unclassified sequences</taxon>
        <taxon>metagenomes</taxon>
        <taxon>ecological metagenomes</taxon>
    </lineage>
</organism>
<dbReference type="EMBL" id="VSSQ01108456">
    <property type="protein sequence ID" value="MPN47162.1"/>
    <property type="molecule type" value="Genomic_DNA"/>
</dbReference>
<reference evidence="1" key="1">
    <citation type="submission" date="2019-08" db="EMBL/GenBank/DDBJ databases">
        <authorList>
            <person name="Kucharzyk K."/>
            <person name="Murdoch R.W."/>
            <person name="Higgins S."/>
            <person name="Loffler F."/>
        </authorList>
    </citation>
    <scope>NUCLEOTIDE SEQUENCE</scope>
</reference>
<name>A0A645I8M6_9ZZZZ</name>
<accession>A0A645I8M6</accession>